<proteinExistence type="predicted"/>
<dbReference type="PANTHER" id="PTHR43156:SF2">
    <property type="entry name" value="STAGE II SPORULATION PROTEIN E"/>
    <property type="match status" value="1"/>
</dbReference>
<dbReference type="GO" id="GO:0004722">
    <property type="term" value="F:protein serine/threonine phosphatase activity"/>
    <property type="evidence" value="ECO:0007669"/>
    <property type="project" value="UniProtKB-EC"/>
</dbReference>
<keyword evidence="1 4" id="KW-0378">Hydrolase</keyword>
<dbReference type="SMART" id="SM00331">
    <property type="entry name" value="PP2C_SIG"/>
    <property type="match status" value="1"/>
</dbReference>
<keyword evidence="2" id="KW-0472">Membrane</keyword>
<feature type="domain" description="PPM-type phosphatase" evidence="3">
    <location>
        <begin position="599"/>
        <end position="809"/>
    </location>
</feature>
<dbReference type="PANTHER" id="PTHR43156">
    <property type="entry name" value="STAGE II SPORULATION PROTEIN E-RELATED"/>
    <property type="match status" value="1"/>
</dbReference>
<feature type="transmembrane region" description="Helical" evidence="2">
    <location>
        <begin position="42"/>
        <end position="61"/>
    </location>
</feature>
<dbReference type="PROSITE" id="PS51746">
    <property type="entry name" value="PPM_2"/>
    <property type="match status" value="1"/>
</dbReference>
<dbReference type="NCBIfam" id="TIGR02865">
    <property type="entry name" value="spore_II_E"/>
    <property type="match status" value="1"/>
</dbReference>
<feature type="transmembrane region" description="Helical" evidence="2">
    <location>
        <begin position="284"/>
        <end position="300"/>
    </location>
</feature>
<evidence type="ECO:0000259" key="3">
    <source>
        <dbReference type="PROSITE" id="PS51746"/>
    </source>
</evidence>
<dbReference type="InterPro" id="IPR014221">
    <property type="entry name" value="SpoII_E"/>
</dbReference>
<dbReference type="EC" id="3.1.3.16" evidence="4"/>
<dbReference type="EMBL" id="JBHTCO010000038">
    <property type="protein sequence ID" value="MFC7394743.1"/>
    <property type="molecule type" value="Genomic_DNA"/>
</dbReference>
<dbReference type="SUPFAM" id="SSF81606">
    <property type="entry name" value="PP2C-like"/>
    <property type="match status" value="1"/>
</dbReference>
<evidence type="ECO:0000313" key="5">
    <source>
        <dbReference type="Proteomes" id="UP001596505"/>
    </source>
</evidence>
<dbReference type="RefSeq" id="WP_380968523.1">
    <property type="nucleotide sequence ID" value="NZ_JBHTCO010000038.1"/>
</dbReference>
<sequence length="833" mass="93313">MIQRFESPDSHALGALTPTAKQQQRFQQRLFLSFKTMWLKVFARWETFCIIIGFLLGRALILSNMSPFIIPFFATVLALKRSKYWLAFMSLAAGGVTVSPKHGLFVLTSVVVYILFRAVTIKFIKRDNLKALPYLVFFSSAGARLGYDFMMTRQLQTSSAFIALVESGLGFILTLIFLQSMPLLSTKVRTKVLKNEEIICFIIMLASVLTGTIGWHLGQVSMEHVFSRYFVLLFSYVGGAAIGSTVGVVVGLILSLANVSSLYQMSLLAFSGLLGGLLKEGRKIGVSLGLIIGTLLIGLYGQGYQHLTSTMIDSLIAVAMFLLTPKAISSKLASYIPGTKEYHAQEQQYSKKLRDVTAHRVEQFSNLFQTLSNSFTPGQLYSEEENSGKEVDLFLSNITEKTCQTCFKKEYCWVKHFDETYDFMSQIMEQTEDGPMLKDSKLKREWQTHCVKPEKVTEAIFEEQSHFNEHKMLKQKMKESRRLVAEQLMGVSQVMGDFAREIKREGDTHQQQEEEIMINLQEIGLDVANVDIYSLEEGAVDIEMTLPSDCHGECEKLIAPILSDILRENIIVKKQTNDDSIPNGYYQVMFASARTFEIDTGVAHTAKGGGWVSGDNFSTFELGAGKFALAISDGMGNGERAYLESNETLKLLSKVLKSGIDETVAIKSINSILSLRTTDEIFSTLDLAMIDLQNASAKFLKIGSNPSFIKRGDKVMMVEAGNLPMGILQDFDVDVVSEQLKAGDLLIMMSDGIFDGPKHVENKELWMKRKIRELETDEPQDIADLIMEEVIRTRGGLIEDDMTIVVAKIKHHIPKWAAIPTYTRGNILRRKAQ</sequence>
<comment type="caution">
    <text evidence="4">The sequence shown here is derived from an EMBL/GenBank/DDBJ whole genome shotgun (WGS) entry which is preliminary data.</text>
</comment>
<dbReference type="InterPro" id="IPR036457">
    <property type="entry name" value="PPM-type-like_dom_sf"/>
</dbReference>
<feature type="transmembrane region" description="Helical" evidence="2">
    <location>
        <begin position="229"/>
        <end position="254"/>
    </location>
</feature>
<dbReference type="InterPro" id="IPR052016">
    <property type="entry name" value="Bact_Sigma-Reg"/>
</dbReference>
<keyword evidence="2" id="KW-0812">Transmembrane</keyword>
<dbReference type="Pfam" id="PF19732">
    <property type="entry name" value="SpoIIE_N"/>
    <property type="match status" value="1"/>
</dbReference>
<name>A0ABW2PZD7_9BACL</name>
<evidence type="ECO:0000256" key="1">
    <source>
        <dbReference type="ARBA" id="ARBA00022801"/>
    </source>
</evidence>
<gene>
    <name evidence="4" type="primary">spoIIE</name>
    <name evidence="4" type="ORF">ACFQRG_17610</name>
</gene>
<feature type="transmembrane region" description="Helical" evidence="2">
    <location>
        <begin position="82"/>
        <end position="98"/>
    </location>
</feature>
<dbReference type="InterPro" id="IPR045768">
    <property type="entry name" value="SpoIIE_N"/>
</dbReference>
<evidence type="ECO:0000256" key="2">
    <source>
        <dbReference type="SAM" id="Phobius"/>
    </source>
</evidence>
<protein>
    <submittedName>
        <fullName evidence="4">Stage II sporulation protein E</fullName>
        <ecNumber evidence="4">3.1.3.16</ecNumber>
    </submittedName>
</protein>
<dbReference type="Pfam" id="PF07228">
    <property type="entry name" value="SpoIIE"/>
    <property type="match status" value="1"/>
</dbReference>
<feature type="transmembrane region" description="Helical" evidence="2">
    <location>
        <begin position="159"/>
        <end position="178"/>
    </location>
</feature>
<keyword evidence="2" id="KW-1133">Transmembrane helix</keyword>
<evidence type="ECO:0000313" key="4">
    <source>
        <dbReference type="EMBL" id="MFC7394743.1"/>
    </source>
</evidence>
<feature type="transmembrane region" description="Helical" evidence="2">
    <location>
        <begin position="261"/>
        <end position="278"/>
    </location>
</feature>
<feature type="transmembrane region" description="Helical" evidence="2">
    <location>
        <begin position="198"/>
        <end position="217"/>
    </location>
</feature>
<dbReference type="Proteomes" id="UP001596505">
    <property type="component" value="Unassembled WGS sequence"/>
</dbReference>
<reference evidence="5" key="1">
    <citation type="journal article" date="2019" name="Int. J. Syst. Evol. Microbiol.">
        <title>The Global Catalogue of Microorganisms (GCM) 10K type strain sequencing project: providing services to taxonomists for standard genome sequencing and annotation.</title>
        <authorList>
            <consortium name="The Broad Institute Genomics Platform"/>
            <consortium name="The Broad Institute Genome Sequencing Center for Infectious Disease"/>
            <person name="Wu L."/>
            <person name="Ma J."/>
        </authorList>
    </citation>
    <scope>NUCLEOTIDE SEQUENCE [LARGE SCALE GENOMIC DNA]</scope>
    <source>
        <strain evidence="5">CGMCC 1.16305</strain>
    </source>
</reference>
<organism evidence="4 5">
    <name type="scientific">Scopulibacillus cellulosilyticus</name>
    <dbReference type="NCBI Taxonomy" id="2665665"/>
    <lineage>
        <taxon>Bacteria</taxon>
        <taxon>Bacillati</taxon>
        <taxon>Bacillota</taxon>
        <taxon>Bacilli</taxon>
        <taxon>Bacillales</taxon>
        <taxon>Sporolactobacillaceae</taxon>
        <taxon>Scopulibacillus</taxon>
    </lineage>
</organism>
<dbReference type="SMART" id="SM00332">
    <property type="entry name" value="PP2Cc"/>
    <property type="match status" value="1"/>
</dbReference>
<dbReference type="InterPro" id="IPR001932">
    <property type="entry name" value="PPM-type_phosphatase-like_dom"/>
</dbReference>
<keyword evidence="5" id="KW-1185">Reference proteome</keyword>
<accession>A0ABW2PZD7</accession>
<dbReference type="Gene3D" id="3.60.40.10">
    <property type="entry name" value="PPM-type phosphatase domain"/>
    <property type="match status" value="1"/>
</dbReference>